<evidence type="ECO:0000256" key="2">
    <source>
        <dbReference type="ARBA" id="ARBA00006337"/>
    </source>
</evidence>
<keyword evidence="6 11" id="KW-1133">Transmembrane helix</keyword>
<dbReference type="InterPro" id="IPR046342">
    <property type="entry name" value="CBS_dom_sf"/>
</dbReference>
<proteinExistence type="inferred from homology"/>
<gene>
    <name evidence="14" type="ORF">E4A49_05075</name>
    <name evidence="13" type="ORF">FM125_07070</name>
</gene>
<dbReference type="Proteomes" id="UP000297477">
    <property type="component" value="Unassembled WGS sequence"/>
</dbReference>
<feature type="domain" description="CBS" evidence="12">
    <location>
        <begin position="202"/>
        <end position="263"/>
    </location>
</feature>
<dbReference type="SMART" id="SM01091">
    <property type="entry name" value="CorC_HlyC"/>
    <property type="match status" value="1"/>
</dbReference>
<name>A0A1R4J8B9_9MICC</name>
<keyword evidence="8 11" id="KW-0472">Membrane</keyword>
<evidence type="ECO:0000256" key="11">
    <source>
        <dbReference type="SAM" id="Phobius"/>
    </source>
</evidence>
<feature type="domain" description="CBS" evidence="12">
    <location>
        <begin position="269"/>
        <end position="326"/>
    </location>
</feature>
<dbReference type="SUPFAM" id="SSF56176">
    <property type="entry name" value="FAD-binding/transporter-associated domain-like"/>
    <property type="match status" value="1"/>
</dbReference>
<keyword evidence="7 9" id="KW-0129">CBS domain</keyword>
<comment type="subcellular location">
    <subcellularLocation>
        <location evidence="1">Cell membrane</location>
        <topology evidence="1">Multi-pass membrane protein</topology>
    </subcellularLocation>
</comment>
<dbReference type="GO" id="GO:0005886">
    <property type="term" value="C:plasma membrane"/>
    <property type="evidence" value="ECO:0007669"/>
    <property type="project" value="UniProtKB-SubCell"/>
</dbReference>
<sequence>MITPVILVVAFVLFIILTWVLALAESAFTYLSRKDAEEIARASGKSTALEVLAELPAHMGSLRFWRLLTESLAAVCITIAMVEFTGIWWAALLSAALLVVVVAGLLGVWSPRPIGSRNEAAVAKRTGGMVRGLTRALGPLSRQLGRDRRRPELEVDDEDDFQERHLREVVARAHDADVLADSEAELIQSVFTMGDTLVRAVMVPRTDVVTIDVEHNLRQAMQLFLRSGFSRVPAVGEDADDVRGMLYLKDVTRALHKDGVDPETCVSERMRDVRFVPESKSVASLLQELQRESTHVAIVVDEYGGTAGLVTLEDLIEEIVGEIYDEDDRQDQPEVEKVEDGVYLVDARMNVSDFAEEFDVDLDDEEDVDTLGGLLAKHLGRVPIQGSEVTVQGIVLHAEALEPRRNRVSRLRVTETEDRPLRFRQREDEQDTEPGQTATKEHA</sequence>
<evidence type="ECO:0000256" key="4">
    <source>
        <dbReference type="ARBA" id="ARBA00022692"/>
    </source>
</evidence>
<dbReference type="InterPro" id="IPR036318">
    <property type="entry name" value="FAD-bd_PCMH-like_sf"/>
</dbReference>
<dbReference type="GO" id="GO:0050660">
    <property type="term" value="F:flavin adenine dinucleotide binding"/>
    <property type="evidence" value="ECO:0007669"/>
    <property type="project" value="InterPro"/>
</dbReference>
<keyword evidence="4 11" id="KW-0812">Transmembrane</keyword>
<dbReference type="InterPro" id="IPR005170">
    <property type="entry name" value="Transptr-assoc_dom"/>
</dbReference>
<feature type="compositionally biased region" description="Polar residues" evidence="10">
    <location>
        <begin position="433"/>
        <end position="443"/>
    </location>
</feature>
<evidence type="ECO:0000256" key="7">
    <source>
        <dbReference type="ARBA" id="ARBA00023122"/>
    </source>
</evidence>
<organism evidence="13 15">
    <name type="scientific">Micrococcus lylae</name>
    <dbReference type="NCBI Taxonomy" id="1273"/>
    <lineage>
        <taxon>Bacteria</taxon>
        <taxon>Bacillati</taxon>
        <taxon>Actinomycetota</taxon>
        <taxon>Actinomycetes</taxon>
        <taxon>Micrococcales</taxon>
        <taxon>Micrococcaceae</taxon>
        <taxon>Micrococcus</taxon>
    </lineage>
</organism>
<dbReference type="Gene3D" id="3.30.465.10">
    <property type="match status" value="1"/>
</dbReference>
<dbReference type="Gene3D" id="3.10.580.10">
    <property type="entry name" value="CBS-domain"/>
    <property type="match status" value="1"/>
</dbReference>
<dbReference type="PROSITE" id="PS51371">
    <property type="entry name" value="CBS"/>
    <property type="match status" value="2"/>
</dbReference>
<dbReference type="AlphaFoldDB" id="A0A1R4J8B9"/>
<evidence type="ECO:0000313" key="13">
    <source>
        <dbReference type="EMBL" id="SJN28272.1"/>
    </source>
</evidence>
<evidence type="ECO:0000256" key="1">
    <source>
        <dbReference type="ARBA" id="ARBA00004651"/>
    </source>
</evidence>
<evidence type="ECO:0000256" key="9">
    <source>
        <dbReference type="PROSITE-ProRule" id="PRU00703"/>
    </source>
</evidence>
<dbReference type="PANTHER" id="PTHR22777:SF32">
    <property type="entry name" value="UPF0053 INNER MEMBRANE PROTEIN YFJD"/>
    <property type="match status" value="1"/>
</dbReference>
<evidence type="ECO:0000313" key="14">
    <source>
        <dbReference type="EMBL" id="TFH99807.1"/>
    </source>
</evidence>
<keyword evidence="5" id="KW-0677">Repeat</keyword>
<dbReference type="SMART" id="SM00116">
    <property type="entry name" value="CBS"/>
    <property type="match status" value="2"/>
</dbReference>
<evidence type="ECO:0000256" key="3">
    <source>
        <dbReference type="ARBA" id="ARBA00022475"/>
    </source>
</evidence>
<dbReference type="Pfam" id="PF03471">
    <property type="entry name" value="CorC_HlyC"/>
    <property type="match status" value="1"/>
</dbReference>
<evidence type="ECO:0000256" key="5">
    <source>
        <dbReference type="ARBA" id="ARBA00022737"/>
    </source>
</evidence>
<reference evidence="14 16" key="2">
    <citation type="submission" date="2019-03" db="EMBL/GenBank/DDBJ databases">
        <title>Reclassification of Micrococcus aloeverae and Micrococcus yunnanensis as later heterotypic synonyms of Micrococcus luteus.</title>
        <authorList>
            <person name="Huang C.-H."/>
        </authorList>
    </citation>
    <scope>NUCLEOTIDE SEQUENCE [LARGE SCALE GENOMIC DNA]</scope>
    <source>
        <strain evidence="14 16">BCRC 12151</strain>
    </source>
</reference>
<protein>
    <submittedName>
        <fullName evidence="14">HlyC/CorC family transporter</fullName>
    </submittedName>
    <submittedName>
        <fullName evidence="13">Magnesium and cobalt efflux protein CorC</fullName>
    </submittedName>
</protein>
<evidence type="ECO:0000259" key="12">
    <source>
        <dbReference type="PROSITE" id="PS51371"/>
    </source>
</evidence>
<dbReference type="RefSeq" id="WP_067191914.1">
    <property type="nucleotide sequence ID" value="NZ_FUKP01000046.1"/>
</dbReference>
<dbReference type="Pfam" id="PF01595">
    <property type="entry name" value="CNNM"/>
    <property type="match status" value="1"/>
</dbReference>
<dbReference type="InterPro" id="IPR044751">
    <property type="entry name" value="Ion_transp-like_CBS"/>
</dbReference>
<dbReference type="FunFam" id="3.10.580.10:FF:000002">
    <property type="entry name" value="Magnesium/cobalt efflux protein CorC"/>
    <property type="match status" value="1"/>
</dbReference>
<feature type="transmembrane region" description="Helical" evidence="11">
    <location>
        <begin position="6"/>
        <end position="24"/>
    </location>
</feature>
<dbReference type="EMBL" id="SPKT01000007">
    <property type="protein sequence ID" value="TFH99807.1"/>
    <property type="molecule type" value="Genomic_DNA"/>
</dbReference>
<feature type="transmembrane region" description="Helical" evidence="11">
    <location>
        <begin position="88"/>
        <end position="109"/>
    </location>
</feature>
<keyword evidence="16" id="KW-1185">Reference proteome</keyword>
<dbReference type="InterPro" id="IPR000644">
    <property type="entry name" value="CBS_dom"/>
</dbReference>
<reference evidence="13 15" key="1">
    <citation type="submission" date="2017-02" db="EMBL/GenBank/DDBJ databases">
        <authorList>
            <person name="Peterson S.W."/>
        </authorList>
    </citation>
    <scope>NUCLEOTIDE SEQUENCE [LARGE SCALE GENOMIC DNA]</scope>
    <source>
        <strain evidence="13 15">2B3F</strain>
    </source>
</reference>
<dbReference type="Proteomes" id="UP000196230">
    <property type="component" value="Unassembled WGS sequence"/>
</dbReference>
<dbReference type="CDD" id="cd04590">
    <property type="entry name" value="CBS_pair_CorC_HlyC_assoc"/>
    <property type="match status" value="1"/>
</dbReference>
<evidence type="ECO:0000256" key="8">
    <source>
        <dbReference type="ARBA" id="ARBA00023136"/>
    </source>
</evidence>
<keyword evidence="3" id="KW-1003">Cell membrane</keyword>
<dbReference type="PANTHER" id="PTHR22777">
    <property type="entry name" value="HEMOLYSIN-RELATED"/>
    <property type="match status" value="1"/>
</dbReference>
<dbReference type="SUPFAM" id="SSF54631">
    <property type="entry name" value="CBS-domain pair"/>
    <property type="match status" value="1"/>
</dbReference>
<feature type="compositionally biased region" description="Basic and acidic residues" evidence="10">
    <location>
        <begin position="412"/>
        <end position="427"/>
    </location>
</feature>
<comment type="similarity">
    <text evidence="2">Belongs to the UPF0053 family.</text>
</comment>
<accession>A0A1R4J8B9</accession>
<evidence type="ECO:0000256" key="10">
    <source>
        <dbReference type="SAM" id="MobiDB-lite"/>
    </source>
</evidence>
<evidence type="ECO:0000256" key="6">
    <source>
        <dbReference type="ARBA" id="ARBA00022989"/>
    </source>
</evidence>
<evidence type="ECO:0000313" key="16">
    <source>
        <dbReference type="Proteomes" id="UP000297477"/>
    </source>
</evidence>
<evidence type="ECO:0000313" key="15">
    <source>
        <dbReference type="Proteomes" id="UP000196230"/>
    </source>
</evidence>
<dbReference type="Pfam" id="PF00571">
    <property type="entry name" value="CBS"/>
    <property type="match status" value="2"/>
</dbReference>
<dbReference type="EMBL" id="FUKP01000046">
    <property type="protein sequence ID" value="SJN28272.1"/>
    <property type="molecule type" value="Genomic_DNA"/>
</dbReference>
<dbReference type="InterPro" id="IPR016169">
    <property type="entry name" value="FAD-bd_PCMH_sub2"/>
</dbReference>
<dbReference type="InterPro" id="IPR002550">
    <property type="entry name" value="CNNM"/>
</dbReference>
<dbReference type="OrthoDB" id="110231at2"/>
<feature type="region of interest" description="Disordered" evidence="10">
    <location>
        <begin position="411"/>
        <end position="443"/>
    </location>
</feature>